<proteinExistence type="predicted"/>
<dbReference type="EMBL" id="UINC01004719">
    <property type="protein sequence ID" value="SVA16363.1"/>
    <property type="molecule type" value="Genomic_DNA"/>
</dbReference>
<name>A0A381TQM5_9ZZZZ</name>
<reference evidence="1" key="1">
    <citation type="submission" date="2018-05" db="EMBL/GenBank/DDBJ databases">
        <authorList>
            <person name="Lanie J.A."/>
            <person name="Ng W.-L."/>
            <person name="Kazmierczak K.M."/>
            <person name="Andrzejewski T.M."/>
            <person name="Davidsen T.M."/>
            <person name="Wayne K.J."/>
            <person name="Tettelin H."/>
            <person name="Glass J.I."/>
            <person name="Rusch D."/>
            <person name="Podicherti R."/>
            <person name="Tsui H.-C.T."/>
            <person name="Winkler M.E."/>
        </authorList>
    </citation>
    <scope>NUCLEOTIDE SEQUENCE</scope>
</reference>
<evidence type="ECO:0000313" key="1">
    <source>
        <dbReference type="EMBL" id="SVA16363.1"/>
    </source>
</evidence>
<gene>
    <name evidence="1" type="ORF">METZ01_LOCUS69217</name>
</gene>
<dbReference type="AlphaFoldDB" id="A0A381TQM5"/>
<accession>A0A381TQM5</accession>
<organism evidence="1">
    <name type="scientific">marine metagenome</name>
    <dbReference type="NCBI Taxonomy" id="408172"/>
    <lineage>
        <taxon>unclassified sequences</taxon>
        <taxon>metagenomes</taxon>
        <taxon>ecological metagenomes</taxon>
    </lineage>
</organism>
<protein>
    <submittedName>
        <fullName evidence="1">Uncharacterized protein</fullName>
    </submittedName>
</protein>
<sequence length="24" mass="2793">MEVEVWKRAANRYKPAFIKKPSGS</sequence>